<dbReference type="Proteomes" id="UP000366872">
    <property type="component" value="Unassembled WGS sequence"/>
</dbReference>
<reference evidence="4 5" key="1">
    <citation type="submission" date="2019-04" db="EMBL/GenBank/DDBJ databases">
        <authorList>
            <person name="Van Vliet M D."/>
        </authorList>
    </citation>
    <scope>NUCLEOTIDE SEQUENCE [LARGE SCALE GENOMIC DNA]</scope>
    <source>
        <strain evidence="4 5">F1</strain>
    </source>
</reference>
<evidence type="ECO:0000259" key="2">
    <source>
        <dbReference type="PROSITE" id="PS51192"/>
    </source>
</evidence>
<feature type="domain" description="Helicase ATP-binding" evidence="2">
    <location>
        <begin position="412"/>
        <end position="571"/>
    </location>
</feature>
<dbReference type="GO" id="GO:0016787">
    <property type="term" value="F:hydrolase activity"/>
    <property type="evidence" value="ECO:0007669"/>
    <property type="project" value="UniProtKB-KW"/>
</dbReference>
<dbReference type="InterPro" id="IPR000330">
    <property type="entry name" value="SNF2_N"/>
</dbReference>
<keyword evidence="5" id="KW-1185">Reference proteome</keyword>
<evidence type="ECO:0000313" key="5">
    <source>
        <dbReference type="Proteomes" id="UP000366872"/>
    </source>
</evidence>
<dbReference type="EMBL" id="CAAHFG010000004">
    <property type="protein sequence ID" value="VGO16788.1"/>
    <property type="molecule type" value="Genomic_DNA"/>
</dbReference>
<keyword evidence="1" id="KW-0378">Hydrolase</keyword>
<dbReference type="InterPro" id="IPR038718">
    <property type="entry name" value="SNF2-like_sf"/>
</dbReference>
<dbReference type="SMART" id="SM00490">
    <property type="entry name" value="HELICc"/>
    <property type="match status" value="1"/>
</dbReference>
<accession>A0A6C2U9M0</accession>
<name>A0A6C2U9M0_PONDE</name>
<dbReference type="Gene3D" id="3.40.50.300">
    <property type="entry name" value="P-loop containing nucleotide triphosphate hydrolases"/>
    <property type="match status" value="1"/>
</dbReference>
<dbReference type="SUPFAM" id="SSF52540">
    <property type="entry name" value="P-loop containing nucleoside triphosphate hydrolases"/>
    <property type="match status" value="2"/>
</dbReference>
<evidence type="ECO:0000259" key="3">
    <source>
        <dbReference type="PROSITE" id="PS51194"/>
    </source>
</evidence>
<gene>
    <name evidence="4" type="ORF">PDESU_05380</name>
</gene>
<organism evidence="4 5">
    <name type="scientific">Pontiella desulfatans</name>
    <dbReference type="NCBI Taxonomy" id="2750659"/>
    <lineage>
        <taxon>Bacteria</taxon>
        <taxon>Pseudomonadati</taxon>
        <taxon>Kiritimatiellota</taxon>
        <taxon>Kiritimatiellia</taxon>
        <taxon>Kiritimatiellales</taxon>
        <taxon>Pontiellaceae</taxon>
        <taxon>Pontiella</taxon>
    </lineage>
</organism>
<dbReference type="PROSITE" id="PS51194">
    <property type="entry name" value="HELICASE_CTER"/>
    <property type="match status" value="1"/>
</dbReference>
<sequence length="871" mass="96587">METSLLELSPHGIIICRNPEHKPLAPFAESDAAGLVALAGNKLDSGTDASALYWRDFGNLFLKALCHIPEGEAVEVPPPSAAELAEWVLNAPPMKGAEYLSPEVLSYLWKRMEQWTRERQSESGLPDFLEKHAPLWSRVGRVTLHLAENKGDPEFPFAFMATYSSGLSKAGRVQQLPLGKALKEYAGANNKPALLKLLSPIHAAAKTNPLLADLVETGDVFHPLVWLPEEAYEFLQGIPAYEEAGLLARLPNWWKKKTRRPQVAVTLGEKKKGGLGINALIDFRLEVVVDGQRLTRAEIDELLAGEDGLVLLRGQWVEVDREKLQQALAHWEALEQHGGVSFAEGMRLLAGAPANLKAEEELEEHREWAFTQPGEWLAETLDQLRDPERLAPPETLNAKLRPYQVDGLNWLWLCANAGLGACLADDMGLGKTIQVLAALLRKKADCPGSKPALLVVPASLIGNWKREAAKFAPSLNLFIAHRSEGGDLDKPELSADLVITTYGMLNRLGWPTETEWSWAILDEAQAIKNHSTRQSRAVRALKAEARIALTGTPIENRLGDLWALFDFLNPGLLGSASQFTAFTKAIQSGNHEHYAPLRRLVNPYILRRLKTDKSIISDLPEKTEMTVFCGLNPPQAKLYKQSVQSMLNELKETDGIQKKGLVLTYLMRFKQICNHPDQLTGAGEYDPRHSAKFQRLEELCSEIESRGEKVLVFTQFKEITEPLADCLAGVFGRQGLVLHGGTLVKKRQELVEQFQREDGPPFFVLSIKAGGTGLNLTAASHVVHFDRWWNPAIENQATDRAFRIGQKKNVLVHKFVTSGTLEEKIDRLLAEKQHTADQILEGGAEKALTEMSNEELLALVSLDLGKAESDL</sequence>
<dbReference type="SMART" id="SM00487">
    <property type="entry name" value="DEXDc"/>
    <property type="match status" value="1"/>
</dbReference>
<dbReference type="InterPro" id="IPR001650">
    <property type="entry name" value="Helicase_C-like"/>
</dbReference>
<dbReference type="Gene3D" id="3.40.50.10810">
    <property type="entry name" value="Tandem AAA-ATPase domain"/>
    <property type="match status" value="1"/>
</dbReference>
<proteinExistence type="predicted"/>
<protein>
    <recommendedName>
        <fullName evidence="6">RNA polymerase-associated protein RapA</fullName>
    </recommendedName>
</protein>
<dbReference type="InterPro" id="IPR049730">
    <property type="entry name" value="SNF2/RAD54-like_C"/>
</dbReference>
<dbReference type="PROSITE" id="PS51192">
    <property type="entry name" value="HELICASE_ATP_BIND_1"/>
    <property type="match status" value="1"/>
</dbReference>
<evidence type="ECO:0000256" key="1">
    <source>
        <dbReference type="ARBA" id="ARBA00022801"/>
    </source>
</evidence>
<dbReference type="GO" id="GO:0005524">
    <property type="term" value="F:ATP binding"/>
    <property type="evidence" value="ECO:0007669"/>
    <property type="project" value="InterPro"/>
</dbReference>
<evidence type="ECO:0008006" key="6">
    <source>
        <dbReference type="Google" id="ProtNLM"/>
    </source>
</evidence>
<dbReference type="InterPro" id="IPR022138">
    <property type="entry name" value="DUF3670"/>
</dbReference>
<dbReference type="InterPro" id="IPR027417">
    <property type="entry name" value="P-loop_NTPase"/>
</dbReference>
<feature type="domain" description="Helicase C-terminal" evidence="3">
    <location>
        <begin position="695"/>
        <end position="857"/>
    </location>
</feature>
<dbReference type="Pfam" id="PF00176">
    <property type="entry name" value="SNF2-rel_dom"/>
    <property type="match status" value="1"/>
</dbReference>
<dbReference type="AlphaFoldDB" id="A0A6C2U9M0"/>
<dbReference type="CDD" id="cd18793">
    <property type="entry name" value="SF2_C_SNF"/>
    <property type="match status" value="1"/>
</dbReference>
<evidence type="ECO:0000313" key="4">
    <source>
        <dbReference type="EMBL" id="VGO16788.1"/>
    </source>
</evidence>
<dbReference type="InterPro" id="IPR014001">
    <property type="entry name" value="Helicase_ATP-bd"/>
</dbReference>
<dbReference type="RefSeq" id="WP_136082311.1">
    <property type="nucleotide sequence ID" value="NZ_CAAHFG010000004.1"/>
</dbReference>
<dbReference type="PANTHER" id="PTHR10799">
    <property type="entry name" value="SNF2/RAD54 HELICASE FAMILY"/>
    <property type="match status" value="1"/>
</dbReference>
<dbReference type="Pfam" id="PF00271">
    <property type="entry name" value="Helicase_C"/>
    <property type="match status" value="1"/>
</dbReference>
<dbReference type="Pfam" id="PF12419">
    <property type="entry name" value="DUF3670"/>
    <property type="match status" value="1"/>
</dbReference>